<proteinExistence type="predicted"/>
<accession>A0A4Y7PDU2</accession>
<dbReference type="EMBL" id="ML170846">
    <property type="protein sequence ID" value="TDL13211.1"/>
    <property type="molecule type" value="Genomic_DNA"/>
</dbReference>
<organism evidence="2 3">
    <name type="scientific">Rickenella mellea</name>
    <dbReference type="NCBI Taxonomy" id="50990"/>
    <lineage>
        <taxon>Eukaryota</taxon>
        <taxon>Fungi</taxon>
        <taxon>Dikarya</taxon>
        <taxon>Basidiomycota</taxon>
        <taxon>Agaricomycotina</taxon>
        <taxon>Agaricomycetes</taxon>
        <taxon>Hymenochaetales</taxon>
        <taxon>Rickenellaceae</taxon>
        <taxon>Rickenella</taxon>
    </lineage>
</organism>
<evidence type="ECO:0000313" key="3">
    <source>
        <dbReference type="Proteomes" id="UP000294933"/>
    </source>
</evidence>
<dbReference type="AlphaFoldDB" id="A0A4Y7PDU2"/>
<reference evidence="2 3" key="1">
    <citation type="submission" date="2018-06" db="EMBL/GenBank/DDBJ databases">
        <title>A transcriptomic atlas of mushroom development highlights an independent origin of complex multicellularity.</title>
        <authorList>
            <consortium name="DOE Joint Genome Institute"/>
            <person name="Krizsan K."/>
            <person name="Almasi E."/>
            <person name="Merenyi Z."/>
            <person name="Sahu N."/>
            <person name="Viragh M."/>
            <person name="Koszo T."/>
            <person name="Mondo S."/>
            <person name="Kiss B."/>
            <person name="Balint B."/>
            <person name="Kues U."/>
            <person name="Barry K."/>
            <person name="Hegedus J.C."/>
            <person name="Henrissat B."/>
            <person name="Johnson J."/>
            <person name="Lipzen A."/>
            <person name="Ohm R."/>
            <person name="Nagy I."/>
            <person name="Pangilinan J."/>
            <person name="Yan J."/>
            <person name="Xiong Y."/>
            <person name="Grigoriev I.V."/>
            <person name="Hibbett D.S."/>
            <person name="Nagy L.G."/>
        </authorList>
    </citation>
    <scope>NUCLEOTIDE SEQUENCE [LARGE SCALE GENOMIC DNA]</scope>
    <source>
        <strain evidence="2 3">SZMC22713</strain>
    </source>
</reference>
<feature type="non-terminal residue" evidence="2">
    <location>
        <position position="1"/>
    </location>
</feature>
<dbReference type="Proteomes" id="UP000294933">
    <property type="component" value="Unassembled WGS sequence"/>
</dbReference>
<sequence length="100" mass="10356">ILKRLHTARRAYTPSSNSTHHPYLPDGPRTPSLYERDLAAPRLTAPPLPQPCAHVFDSAPLRPVSAAIQGGVGMLLGGGGGPGGTGSGVSGRGSVFGRFW</sequence>
<protein>
    <submittedName>
        <fullName evidence="2">Uncharacterized protein</fullName>
    </submittedName>
</protein>
<gene>
    <name evidence="2" type="ORF">BD410DRAFT_847199</name>
</gene>
<dbReference type="STRING" id="50990.A0A4Y7PDU2"/>
<evidence type="ECO:0000256" key="1">
    <source>
        <dbReference type="SAM" id="MobiDB-lite"/>
    </source>
</evidence>
<evidence type="ECO:0000313" key="2">
    <source>
        <dbReference type="EMBL" id="TDL13211.1"/>
    </source>
</evidence>
<name>A0A4Y7PDU2_9AGAM</name>
<dbReference type="VEuPathDB" id="FungiDB:BD410DRAFT_847199"/>
<keyword evidence="3" id="KW-1185">Reference proteome</keyword>
<feature type="region of interest" description="Disordered" evidence="1">
    <location>
        <begin position="1"/>
        <end position="33"/>
    </location>
</feature>